<evidence type="ECO:0000256" key="1">
    <source>
        <dbReference type="ARBA" id="ARBA00004651"/>
    </source>
</evidence>
<evidence type="ECO:0000259" key="8">
    <source>
        <dbReference type="Pfam" id="PF06738"/>
    </source>
</evidence>
<keyword evidence="2" id="KW-1003">Cell membrane</keyword>
<feature type="transmembrane region" description="Helical" evidence="7">
    <location>
        <begin position="160"/>
        <end position="180"/>
    </location>
</feature>
<feature type="domain" description="Threonine/serine exporter-like N-terminal" evidence="8">
    <location>
        <begin position="55"/>
        <end position="295"/>
    </location>
</feature>
<keyword evidence="3 7" id="KW-0812">Transmembrane</keyword>
<comment type="similarity">
    <text evidence="6">Belongs to the ThrE exporter (TC 2.A.79) family.</text>
</comment>
<evidence type="ECO:0000256" key="6">
    <source>
        <dbReference type="ARBA" id="ARBA00034125"/>
    </source>
</evidence>
<dbReference type="PANTHER" id="PTHR34390">
    <property type="entry name" value="UPF0442 PROTEIN YJJB-RELATED"/>
    <property type="match status" value="1"/>
</dbReference>
<protein>
    <recommendedName>
        <fullName evidence="12">Threonine/serine exporter-like N-terminal domain-containing protein</fullName>
    </recommendedName>
</protein>
<evidence type="ECO:0000256" key="5">
    <source>
        <dbReference type="ARBA" id="ARBA00023136"/>
    </source>
</evidence>
<feature type="transmembrane region" description="Helical" evidence="7">
    <location>
        <begin position="211"/>
        <end position="233"/>
    </location>
</feature>
<evidence type="ECO:0008006" key="12">
    <source>
        <dbReference type="Google" id="ProtNLM"/>
    </source>
</evidence>
<dbReference type="Pfam" id="PF12821">
    <property type="entry name" value="ThrE_2"/>
    <property type="match status" value="1"/>
</dbReference>
<evidence type="ECO:0000256" key="4">
    <source>
        <dbReference type="ARBA" id="ARBA00022989"/>
    </source>
</evidence>
<evidence type="ECO:0000313" key="11">
    <source>
        <dbReference type="Proteomes" id="UP000004315"/>
    </source>
</evidence>
<comment type="caution">
    <text evidence="10">The sequence shown here is derived from an EMBL/GenBank/DDBJ whole genome shotgun (WGS) entry which is preliminary data.</text>
</comment>
<reference evidence="10 11" key="2">
    <citation type="submission" date="2008-11" db="EMBL/GenBank/DDBJ databases">
        <title>Draft genome sequence of Eubacterium biforme (DSM 3989).</title>
        <authorList>
            <person name="Sudarsanam P."/>
            <person name="Ley R."/>
            <person name="Guruge J."/>
            <person name="Turnbaugh P.J."/>
            <person name="Mahowald M."/>
            <person name="Liep D."/>
            <person name="Gordon J."/>
        </authorList>
    </citation>
    <scope>NUCLEOTIDE SEQUENCE [LARGE SCALE GENOMIC DNA]</scope>
    <source>
        <strain evidence="10 11">DSM 3989</strain>
    </source>
</reference>
<dbReference type="HOGENOM" id="CLU_027127_0_0_9"/>
<feature type="transmembrane region" description="Helical" evidence="7">
    <location>
        <begin position="394"/>
        <end position="414"/>
    </location>
</feature>
<dbReference type="AlphaFoldDB" id="B7C8T8"/>
<feature type="transmembrane region" description="Helical" evidence="7">
    <location>
        <begin position="426"/>
        <end position="447"/>
    </location>
</feature>
<evidence type="ECO:0000256" key="3">
    <source>
        <dbReference type="ARBA" id="ARBA00022692"/>
    </source>
</evidence>
<keyword evidence="5 7" id="KW-0472">Membrane</keyword>
<dbReference type="InterPro" id="IPR024528">
    <property type="entry name" value="ThrE_2"/>
</dbReference>
<feature type="domain" description="Threonine/Serine exporter ThrE" evidence="9">
    <location>
        <begin position="323"/>
        <end position="448"/>
    </location>
</feature>
<dbReference type="STRING" id="518637.EUBIFOR_00594"/>
<keyword evidence="11" id="KW-1185">Reference proteome</keyword>
<dbReference type="EMBL" id="ABYT01000036">
    <property type="protein sequence ID" value="EEC90836.1"/>
    <property type="molecule type" value="Genomic_DNA"/>
</dbReference>
<evidence type="ECO:0000256" key="7">
    <source>
        <dbReference type="SAM" id="Phobius"/>
    </source>
</evidence>
<feature type="transmembrane region" description="Helical" evidence="7">
    <location>
        <begin position="245"/>
        <end position="267"/>
    </location>
</feature>
<dbReference type="PANTHER" id="PTHR34390:SF2">
    <property type="entry name" value="SUCCINATE TRANSPORTER SUBUNIT YJJP-RELATED"/>
    <property type="match status" value="1"/>
</dbReference>
<gene>
    <name evidence="10" type="ORF">EUBIFOR_00594</name>
</gene>
<dbReference type="InterPro" id="IPR050539">
    <property type="entry name" value="ThrE_Dicarb/AminoAcid_Exp"/>
</dbReference>
<reference evidence="10 11" key="1">
    <citation type="submission" date="2008-10" db="EMBL/GenBank/DDBJ databases">
        <authorList>
            <person name="Fulton L."/>
            <person name="Clifton S."/>
            <person name="Fulton B."/>
            <person name="Xu J."/>
            <person name="Minx P."/>
            <person name="Pepin K.H."/>
            <person name="Johnson M."/>
            <person name="Bhonagiri V."/>
            <person name="Nash W.E."/>
            <person name="Mardis E.R."/>
            <person name="Wilson R.K."/>
        </authorList>
    </citation>
    <scope>NUCLEOTIDE SEQUENCE [LARGE SCALE GENOMIC DNA]</scope>
    <source>
        <strain evidence="10 11">DSM 3989</strain>
    </source>
</reference>
<evidence type="ECO:0000313" key="10">
    <source>
        <dbReference type="EMBL" id="EEC90836.1"/>
    </source>
</evidence>
<evidence type="ECO:0000259" key="9">
    <source>
        <dbReference type="Pfam" id="PF12821"/>
    </source>
</evidence>
<dbReference type="GO" id="GO:0005886">
    <property type="term" value="C:plasma membrane"/>
    <property type="evidence" value="ECO:0007669"/>
    <property type="project" value="UniProtKB-SubCell"/>
</dbReference>
<dbReference type="eggNOG" id="COG2966">
    <property type="taxonomic scope" value="Bacteria"/>
</dbReference>
<accession>B7C8T8</accession>
<name>B7C8T8_9FIRM</name>
<evidence type="ECO:0000256" key="2">
    <source>
        <dbReference type="ARBA" id="ARBA00022475"/>
    </source>
</evidence>
<dbReference type="eggNOG" id="COG3610">
    <property type="taxonomic scope" value="Bacteria"/>
</dbReference>
<dbReference type="InterPro" id="IPR010619">
    <property type="entry name" value="ThrE-like_N"/>
</dbReference>
<proteinExistence type="inferred from homology"/>
<dbReference type="Proteomes" id="UP000004315">
    <property type="component" value="Unassembled WGS sequence"/>
</dbReference>
<feature type="transmembrane region" description="Helical" evidence="7">
    <location>
        <begin position="365"/>
        <end position="382"/>
    </location>
</feature>
<dbReference type="Pfam" id="PF06738">
    <property type="entry name" value="ThrE"/>
    <property type="match status" value="1"/>
</dbReference>
<organism evidence="10 11">
    <name type="scientific">Holdemanella biformis DSM 3989</name>
    <dbReference type="NCBI Taxonomy" id="518637"/>
    <lineage>
        <taxon>Bacteria</taxon>
        <taxon>Bacillati</taxon>
        <taxon>Bacillota</taxon>
        <taxon>Erysipelotrichia</taxon>
        <taxon>Erysipelotrichales</taxon>
        <taxon>Erysipelotrichaceae</taxon>
        <taxon>Holdemanella</taxon>
    </lineage>
</organism>
<keyword evidence="4 7" id="KW-1133">Transmembrane helix</keyword>
<feature type="transmembrane region" description="Helical" evidence="7">
    <location>
        <begin position="279"/>
        <end position="302"/>
    </location>
</feature>
<dbReference type="GO" id="GO:0015744">
    <property type="term" value="P:succinate transport"/>
    <property type="evidence" value="ECO:0007669"/>
    <property type="project" value="TreeGrafter"/>
</dbReference>
<sequence>MELNIEYIFILCILYINDIGDDLMNNHMDIPWHEYTNKDSKVKIENASLTEKSSVIGRIGLMLLACGTGAWRVRSSMNTIASELNITCIADIGLTNISYTCIDGIKSHAQSLSLHNTSVNTSKLARMEDFVYHFKDECKTCTCNEIHNQLDQIESIHSSYSPIILGLAAALACSCFTFLLGGGPIEMLCAFVGAGLGNTLRMKLIKHNYTLFLNVAASVSLACLAYALLFNFLETCFGIATQHEAGYICSMLFIIPGFPFITSGIDLAKLDLRSGIERLAYAIIIILAATLTAWICALVLHLQPVDFVKLHISTSTKLLLRLLTSFGGVFGFSIMFNSSKKIAASAGCIGAIANTLRLTLVDLSLPAAAAAFIGALTAGLLASMIKGNTGYPRIAITVPSIVIMVPGLYMYRAIYNLELASTMSIGANWLIQSLLIVLALPMGLIFARILTDPSFRYCT</sequence>
<feature type="transmembrane region" description="Helical" evidence="7">
    <location>
        <begin position="318"/>
        <end position="335"/>
    </location>
</feature>
<dbReference type="GO" id="GO:0022857">
    <property type="term" value="F:transmembrane transporter activity"/>
    <property type="evidence" value="ECO:0007669"/>
    <property type="project" value="InterPro"/>
</dbReference>
<comment type="subcellular location">
    <subcellularLocation>
        <location evidence="1">Cell membrane</location>
        <topology evidence="1">Multi-pass membrane protein</topology>
    </subcellularLocation>
</comment>